<feature type="domain" description="Flavodoxin-like fold" evidence="7">
    <location>
        <begin position="2"/>
        <end position="199"/>
    </location>
</feature>
<dbReference type="EC" id="1.7.1.17" evidence="6"/>
<name>A0A085ZZE4_9FLAO</name>
<comment type="caution">
    <text evidence="6">Lacks conserved residue(s) required for the propagation of feature annotation.</text>
</comment>
<gene>
    <name evidence="6" type="primary">azoR</name>
    <name evidence="8" type="ORF">IW15_22425</name>
</gene>
<dbReference type="AlphaFoldDB" id="A0A085ZZE4"/>
<evidence type="ECO:0000259" key="7">
    <source>
        <dbReference type="Pfam" id="PF02525"/>
    </source>
</evidence>
<dbReference type="EC" id="1.6.5.-" evidence="6"/>
<dbReference type="GO" id="GO:0016652">
    <property type="term" value="F:oxidoreductase activity, acting on NAD(P)H as acceptor"/>
    <property type="evidence" value="ECO:0007669"/>
    <property type="project" value="UniProtKB-UniRule"/>
</dbReference>
<dbReference type="Pfam" id="PF02525">
    <property type="entry name" value="Flavodoxin_2"/>
    <property type="match status" value="1"/>
</dbReference>
<dbReference type="RefSeq" id="WP_034715615.1">
    <property type="nucleotide sequence ID" value="NZ_JPRH01000017.1"/>
</dbReference>
<protein>
    <recommendedName>
        <fullName evidence="6">FMN dependent NADH:quinone oxidoreductase</fullName>
        <ecNumber evidence="6">1.6.5.-</ecNumber>
    </recommendedName>
    <alternativeName>
        <fullName evidence="6">Azo-dye reductase</fullName>
    </alternativeName>
    <alternativeName>
        <fullName evidence="6">FMN-dependent NADH-azo compound oxidoreductase</fullName>
    </alternativeName>
    <alternativeName>
        <fullName evidence="6">FMN-dependent NADH-azoreductase</fullName>
        <ecNumber evidence="6">1.7.1.17</ecNumber>
    </alternativeName>
</protein>
<dbReference type="InterPro" id="IPR003680">
    <property type="entry name" value="Flavodoxin_fold"/>
</dbReference>
<dbReference type="STRING" id="445961.IW15_22425"/>
<evidence type="ECO:0000256" key="2">
    <source>
        <dbReference type="ARBA" id="ARBA00022643"/>
    </source>
</evidence>
<evidence type="ECO:0000256" key="6">
    <source>
        <dbReference type="HAMAP-Rule" id="MF_01216"/>
    </source>
</evidence>
<dbReference type="InterPro" id="IPR023048">
    <property type="entry name" value="NADH:quinone_OxRdtase_FMN_depd"/>
</dbReference>
<keyword evidence="4 6" id="KW-0520">NAD</keyword>
<evidence type="ECO:0000256" key="5">
    <source>
        <dbReference type="ARBA" id="ARBA00048542"/>
    </source>
</evidence>
<comment type="function">
    <text evidence="6">Also exhibits azoreductase activity. Catalyzes the reductive cleavage of the azo bond in aromatic azo compounds to the corresponding amines.</text>
</comment>
<dbReference type="GO" id="GO:0016655">
    <property type="term" value="F:oxidoreductase activity, acting on NAD(P)H, quinone or similar compound as acceptor"/>
    <property type="evidence" value="ECO:0007669"/>
    <property type="project" value="InterPro"/>
</dbReference>
<sequence>MKRLLHIISSPRKEKSKSGAIAQEFMEQYKLLNPDAVIDELNLWDLSIPTFDGDKAAAKMTFFGEGTLNEELKSSWDKVVEVTERFSSADEYLITVPMWNGGIPWVLKHYIDTISQPGLTFGFGAEGYFPLLKDKKACVIYTSGVYGAGVPIELGLDFQSTYLNWWLELVGITEVHSVKFLGNLVNPDADKEFSNALKSAHGIAKEFFAE</sequence>
<feature type="binding site" evidence="6">
    <location>
        <position position="10"/>
    </location>
    <ligand>
        <name>FMN</name>
        <dbReference type="ChEBI" id="CHEBI:58210"/>
    </ligand>
</feature>
<dbReference type="InterPro" id="IPR050104">
    <property type="entry name" value="FMN-dep_NADH:Q_OxRdtase_AzoR1"/>
</dbReference>
<dbReference type="EMBL" id="JPRH01000017">
    <property type="protein sequence ID" value="KFF09808.1"/>
    <property type="molecule type" value="Genomic_DNA"/>
</dbReference>
<dbReference type="OrthoDB" id="9805013at2"/>
<evidence type="ECO:0000313" key="9">
    <source>
        <dbReference type="Proteomes" id="UP000028705"/>
    </source>
</evidence>
<dbReference type="Proteomes" id="UP000028705">
    <property type="component" value="Unassembled WGS sequence"/>
</dbReference>
<comment type="similarity">
    <text evidence="6">Belongs to the azoreductase type 1 family.</text>
</comment>
<dbReference type="SUPFAM" id="SSF52218">
    <property type="entry name" value="Flavoproteins"/>
    <property type="match status" value="1"/>
</dbReference>
<dbReference type="GO" id="GO:0010181">
    <property type="term" value="F:FMN binding"/>
    <property type="evidence" value="ECO:0007669"/>
    <property type="project" value="UniProtKB-UniRule"/>
</dbReference>
<dbReference type="GO" id="GO:0009055">
    <property type="term" value="F:electron transfer activity"/>
    <property type="evidence" value="ECO:0007669"/>
    <property type="project" value="UniProtKB-UniRule"/>
</dbReference>
<evidence type="ECO:0000256" key="1">
    <source>
        <dbReference type="ARBA" id="ARBA00022630"/>
    </source>
</evidence>
<dbReference type="PANTHER" id="PTHR43741">
    <property type="entry name" value="FMN-DEPENDENT NADH-AZOREDUCTASE 1"/>
    <property type="match status" value="1"/>
</dbReference>
<feature type="binding site" evidence="6">
    <location>
        <begin position="16"/>
        <end position="18"/>
    </location>
    <ligand>
        <name>FMN</name>
        <dbReference type="ChEBI" id="CHEBI:58210"/>
    </ligand>
</feature>
<keyword evidence="1 6" id="KW-0285">Flavoprotein</keyword>
<evidence type="ECO:0000256" key="4">
    <source>
        <dbReference type="ARBA" id="ARBA00023027"/>
    </source>
</evidence>
<dbReference type="Gene3D" id="3.40.50.360">
    <property type="match status" value="1"/>
</dbReference>
<keyword evidence="9" id="KW-1185">Reference proteome</keyword>
<comment type="catalytic activity">
    <reaction evidence="5">
        <text>N,N-dimethyl-1,4-phenylenediamine + anthranilate + 2 NAD(+) = 2-(4-dimethylaminophenyl)diazenylbenzoate + 2 NADH + 2 H(+)</text>
        <dbReference type="Rhea" id="RHEA:55872"/>
        <dbReference type="ChEBI" id="CHEBI:15378"/>
        <dbReference type="ChEBI" id="CHEBI:15783"/>
        <dbReference type="ChEBI" id="CHEBI:16567"/>
        <dbReference type="ChEBI" id="CHEBI:57540"/>
        <dbReference type="ChEBI" id="CHEBI:57945"/>
        <dbReference type="ChEBI" id="CHEBI:71579"/>
        <dbReference type="EC" id="1.7.1.17"/>
    </reaction>
    <physiologicalReaction direction="right-to-left" evidence="5">
        <dbReference type="Rhea" id="RHEA:55874"/>
    </physiologicalReaction>
</comment>
<evidence type="ECO:0000313" key="8">
    <source>
        <dbReference type="EMBL" id="KFF09808.1"/>
    </source>
</evidence>
<keyword evidence="3 6" id="KW-0560">Oxidoreductase</keyword>
<comment type="catalytic activity">
    <reaction evidence="6">
        <text>2 a quinone + NADH + H(+) = 2 a 1,4-benzosemiquinone + NAD(+)</text>
        <dbReference type="Rhea" id="RHEA:65952"/>
        <dbReference type="ChEBI" id="CHEBI:15378"/>
        <dbReference type="ChEBI" id="CHEBI:57540"/>
        <dbReference type="ChEBI" id="CHEBI:57945"/>
        <dbReference type="ChEBI" id="CHEBI:132124"/>
        <dbReference type="ChEBI" id="CHEBI:134225"/>
    </reaction>
</comment>
<evidence type="ECO:0000256" key="3">
    <source>
        <dbReference type="ARBA" id="ARBA00023002"/>
    </source>
</evidence>
<dbReference type="InterPro" id="IPR029039">
    <property type="entry name" value="Flavoprotein-like_sf"/>
</dbReference>
<dbReference type="PANTHER" id="PTHR43741:SF4">
    <property type="entry name" value="FMN-DEPENDENT NADH:QUINONE OXIDOREDUCTASE"/>
    <property type="match status" value="1"/>
</dbReference>
<comment type="function">
    <text evidence="6">Quinone reductase that provides resistance to thiol-specific stress caused by electrophilic quinones.</text>
</comment>
<organism evidence="8 9">
    <name type="scientific">Chryseobacterium soli</name>
    <dbReference type="NCBI Taxonomy" id="445961"/>
    <lineage>
        <taxon>Bacteria</taxon>
        <taxon>Pseudomonadati</taxon>
        <taxon>Bacteroidota</taxon>
        <taxon>Flavobacteriia</taxon>
        <taxon>Flavobacteriales</taxon>
        <taxon>Weeksellaceae</taxon>
        <taxon>Chryseobacterium group</taxon>
        <taxon>Chryseobacterium</taxon>
    </lineage>
</organism>
<comment type="cofactor">
    <cofactor evidence="6">
        <name>FMN</name>
        <dbReference type="ChEBI" id="CHEBI:58210"/>
    </cofactor>
    <text evidence="6">Binds 1 FMN per subunit.</text>
</comment>
<accession>A0A085ZZE4</accession>
<proteinExistence type="inferred from homology"/>
<comment type="caution">
    <text evidence="8">The sequence shown here is derived from an EMBL/GenBank/DDBJ whole genome shotgun (WGS) entry which is preliminary data.</text>
</comment>
<keyword evidence="2 6" id="KW-0288">FMN</keyword>
<reference evidence="8 9" key="1">
    <citation type="submission" date="2014-07" db="EMBL/GenBank/DDBJ databases">
        <title>Genome of Chryseobacterium soli DSM 19298.</title>
        <authorList>
            <person name="Stropko S.J."/>
            <person name="Pipes S.E."/>
            <person name="Newman J."/>
        </authorList>
    </citation>
    <scope>NUCLEOTIDE SEQUENCE [LARGE SCALE GENOMIC DNA]</scope>
    <source>
        <strain evidence="8 9">DSM 19298</strain>
    </source>
</reference>
<dbReference type="eggNOG" id="COG1182">
    <property type="taxonomic scope" value="Bacteria"/>
</dbReference>
<dbReference type="HAMAP" id="MF_01216">
    <property type="entry name" value="Azoreductase_type1"/>
    <property type="match status" value="1"/>
</dbReference>
<comment type="subunit">
    <text evidence="6">Homodimer.</text>
</comment>